<dbReference type="EMBL" id="BTRK01000006">
    <property type="protein sequence ID" value="GMR57949.1"/>
    <property type="molecule type" value="Genomic_DNA"/>
</dbReference>
<gene>
    <name evidence="3" type="ORF">PMAYCL1PPCAC_28144</name>
</gene>
<keyword evidence="2" id="KW-0472">Membrane</keyword>
<feature type="non-terminal residue" evidence="3">
    <location>
        <position position="1"/>
    </location>
</feature>
<keyword evidence="2" id="KW-0812">Transmembrane</keyword>
<protein>
    <submittedName>
        <fullName evidence="3">Uncharacterized protein</fullName>
    </submittedName>
</protein>
<name>A0AAN5D7P7_9BILA</name>
<evidence type="ECO:0000256" key="1">
    <source>
        <dbReference type="SAM" id="MobiDB-lite"/>
    </source>
</evidence>
<evidence type="ECO:0000313" key="3">
    <source>
        <dbReference type="EMBL" id="GMR57949.1"/>
    </source>
</evidence>
<feature type="non-terminal residue" evidence="3">
    <location>
        <position position="93"/>
    </location>
</feature>
<organism evidence="3 4">
    <name type="scientific">Pristionchus mayeri</name>
    <dbReference type="NCBI Taxonomy" id="1317129"/>
    <lineage>
        <taxon>Eukaryota</taxon>
        <taxon>Metazoa</taxon>
        <taxon>Ecdysozoa</taxon>
        <taxon>Nematoda</taxon>
        <taxon>Chromadorea</taxon>
        <taxon>Rhabditida</taxon>
        <taxon>Rhabditina</taxon>
        <taxon>Diplogasteromorpha</taxon>
        <taxon>Diplogasteroidea</taxon>
        <taxon>Neodiplogasteridae</taxon>
        <taxon>Pristionchus</taxon>
    </lineage>
</organism>
<proteinExistence type="predicted"/>
<dbReference type="Proteomes" id="UP001328107">
    <property type="component" value="Unassembled WGS sequence"/>
</dbReference>
<evidence type="ECO:0000313" key="4">
    <source>
        <dbReference type="Proteomes" id="UP001328107"/>
    </source>
</evidence>
<dbReference type="AlphaFoldDB" id="A0AAN5D7P7"/>
<reference evidence="4" key="1">
    <citation type="submission" date="2022-10" db="EMBL/GenBank/DDBJ databases">
        <title>Genome assembly of Pristionchus species.</title>
        <authorList>
            <person name="Yoshida K."/>
            <person name="Sommer R.J."/>
        </authorList>
    </citation>
    <scope>NUCLEOTIDE SEQUENCE [LARGE SCALE GENOMIC DNA]</scope>
    <source>
        <strain evidence="4">RS5460</strain>
    </source>
</reference>
<feature type="transmembrane region" description="Helical" evidence="2">
    <location>
        <begin position="73"/>
        <end position="92"/>
    </location>
</feature>
<keyword evidence="4" id="KW-1185">Reference proteome</keyword>
<accession>A0AAN5D7P7</accession>
<evidence type="ECO:0000256" key="2">
    <source>
        <dbReference type="SAM" id="Phobius"/>
    </source>
</evidence>
<feature type="region of interest" description="Disordered" evidence="1">
    <location>
        <begin position="1"/>
        <end position="49"/>
    </location>
</feature>
<comment type="caution">
    <text evidence="3">The sequence shown here is derived from an EMBL/GenBank/DDBJ whole genome shotgun (WGS) entry which is preliminary data.</text>
</comment>
<feature type="compositionally biased region" description="Polar residues" evidence="1">
    <location>
        <begin position="25"/>
        <end position="37"/>
    </location>
</feature>
<keyword evidence="2" id="KW-1133">Transmembrane helix</keyword>
<sequence>TWSFVLPPEETSGYVNPSAPPLEEANQSSWRDTTPSDQRPLPRLYPDLESPRYSPEPLVYSNQSIRAGFVRKVFGLVAIMVMIVTIECALAMT</sequence>